<name>A0A0D9QFX6_PLAFR</name>
<dbReference type="InterPro" id="IPR036570">
    <property type="entry name" value="HORMA_dom_sf"/>
</dbReference>
<evidence type="ECO:0000259" key="1">
    <source>
        <dbReference type="PROSITE" id="PS50815"/>
    </source>
</evidence>
<keyword evidence="3" id="KW-1185">Reference proteome</keyword>
<gene>
    <name evidence="2" type="ORF">AK88_04374</name>
</gene>
<dbReference type="VEuPathDB" id="PlasmoDB:AK88_04374"/>
<dbReference type="GeneID" id="24269688"/>
<evidence type="ECO:0000313" key="3">
    <source>
        <dbReference type="Proteomes" id="UP000054561"/>
    </source>
</evidence>
<dbReference type="OrthoDB" id="21254at2759"/>
<dbReference type="OMA" id="VWDLFTY"/>
<dbReference type="GO" id="GO:0016035">
    <property type="term" value="C:zeta DNA polymerase complex"/>
    <property type="evidence" value="ECO:0007669"/>
    <property type="project" value="TreeGrafter"/>
</dbReference>
<dbReference type="PROSITE" id="PS50815">
    <property type="entry name" value="HORMA"/>
    <property type="match status" value="1"/>
</dbReference>
<proteinExistence type="predicted"/>
<dbReference type="EMBL" id="KQ001705">
    <property type="protein sequence ID" value="KJP85965.1"/>
    <property type="molecule type" value="Genomic_DNA"/>
</dbReference>
<evidence type="ECO:0000313" key="2">
    <source>
        <dbReference type="EMBL" id="KJP85965.1"/>
    </source>
</evidence>
<feature type="domain" description="HORMA" evidence="1">
    <location>
        <begin position="1"/>
        <end position="200"/>
    </location>
</feature>
<dbReference type="RefSeq" id="XP_012337407.1">
    <property type="nucleotide sequence ID" value="XM_012481984.1"/>
</dbReference>
<dbReference type="Gene3D" id="3.30.900.10">
    <property type="entry name" value="HORMA domain"/>
    <property type="match status" value="1"/>
</dbReference>
<dbReference type="SUPFAM" id="SSF56019">
    <property type="entry name" value="The spindle assembly checkpoint protein mad2"/>
    <property type="match status" value="1"/>
</dbReference>
<dbReference type="InterPro" id="IPR045091">
    <property type="entry name" value="Mad2-like"/>
</dbReference>
<sequence length="200" mass="24199">MEAYLMEFIEAFTHLILYIMNVYSSEHFEKKRKFNTLVWHCANKQVEEYIQQALYPIKRFIANKSLYKYRISLKNLKNEVLKIYTIEFEQLYKPRKTQISYPAFEELVWDLFTYVEMQMCETYTADKTFEISFDLVKDHETTSTTSENLTKDWELISYDTLDLFDKKIIKSINFFENNEFNPICQVYVEHRRDDAQARAA</sequence>
<accession>A0A0D9QFX6</accession>
<protein>
    <recommendedName>
        <fullName evidence="1">HORMA domain-containing protein</fullName>
    </recommendedName>
</protein>
<organism evidence="2 3">
    <name type="scientific">Plasmodium fragile</name>
    <dbReference type="NCBI Taxonomy" id="5857"/>
    <lineage>
        <taxon>Eukaryota</taxon>
        <taxon>Sar</taxon>
        <taxon>Alveolata</taxon>
        <taxon>Apicomplexa</taxon>
        <taxon>Aconoidasida</taxon>
        <taxon>Haemosporida</taxon>
        <taxon>Plasmodiidae</taxon>
        <taxon>Plasmodium</taxon>
        <taxon>Plasmodium (Plasmodium)</taxon>
    </lineage>
</organism>
<dbReference type="InterPro" id="IPR003511">
    <property type="entry name" value="HORMA_dom"/>
</dbReference>
<dbReference type="PANTHER" id="PTHR11842:SF10">
    <property type="entry name" value="MITOTIC SPINDLE ASSEMBLY CHECKPOINT PROTEIN MAD2B"/>
    <property type="match status" value="1"/>
</dbReference>
<reference evidence="2 3" key="1">
    <citation type="submission" date="2014-03" db="EMBL/GenBank/DDBJ databases">
        <title>The Genome Sequence of Plasmodium fragile nilgiri.</title>
        <authorList>
            <consortium name="The Broad Institute Genomics Platform"/>
            <consortium name="The Broad Institute Genome Sequencing Center for Infectious Disease"/>
            <person name="Neafsey D."/>
            <person name="Duraisingh M."/>
            <person name="Young S.K."/>
            <person name="Zeng Q."/>
            <person name="Gargeya S."/>
            <person name="Abouelleil A."/>
            <person name="Alvarado L."/>
            <person name="Chapman S.B."/>
            <person name="Gainer-Dewar J."/>
            <person name="Goldberg J."/>
            <person name="Griggs A."/>
            <person name="Gujja S."/>
            <person name="Hansen M."/>
            <person name="Howarth C."/>
            <person name="Imamovic A."/>
            <person name="Larimer J."/>
            <person name="Pearson M."/>
            <person name="Poon T.W."/>
            <person name="Priest M."/>
            <person name="Roberts A."/>
            <person name="Saif S."/>
            <person name="Shea T."/>
            <person name="Sykes S."/>
            <person name="Wortman J."/>
            <person name="Nusbaum C."/>
            <person name="Birren B."/>
        </authorList>
    </citation>
    <scope>NUCLEOTIDE SEQUENCE [LARGE SCALE GENOMIC DNA]</scope>
    <source>
        <strain evidence="3">nilgiri</strain>
    </source>
</reference>
<dbReference type="AlphaFoldDB" id="A0A0D9QFX6"/>
<dbReference type="PANTHER" id="PTHR11842">
    <property type="entry name" value="MITOTIC SPINDLE ASSEMBLY CHECKPOINT PROTEIN MAD2"/>
    <property type="match status" value="1"/>
</dbReference>
<dbReference type="Proteomes" id="UP000054561">
    <property type="component" value="Unassembled WGS sequence"/>
</dbReference>